<dbReference type="Gene3D" id="2.30.110.10">
    <property type="entry name" value="Electron Transport, Fmn-binding Protein, Chain A"/>
    <property type="match status" value="1"/>
</dbReference>
<evidence type="ECO:0000313" key="1">
    <source>
        <dbReference type="EMBL" id="ATE82278.1"/>
    </source>
</evidence>
<evidence type="ECO:0000313" key="2">
    <source>
        <dbReference type="Proteomes" id="UP000204584"/>
    </source>
</evidence>
<dbReference type="InterPro" id="IPR012349">
    <property type="entry name" value="Split_barrel_FMN-bd"/>
</dbReference>
<keyword evidence="2" id="KW-1185">Reference proteome</keyword>
<accession>A0A291AU18</accession>
<dbReference type="GeneID" id="34568365"/>
<dbReference type="SUPFAM" id="SSF50475">
    <property type="entry name" value="FMN-binding split barrel"/>
    <property type="match status" value="1"/>
</dbReference>
<gene>
    <name evidence="1" type="ORF">psal_cds_1088</name>
</gene>
<protein>
    <submittedName>
        <fullName evidence="1">Uncharacterized protein</fullName>
    </submittedName>
</protein>
<dbReference type="EMBL" id="KC977571">
    <property type="protein sequence ID" value="ATE82278.1"/>
    <property type="molecule type" value="Genomic_DNA"/>
</dbReference>
<proteinExistence type="predicted"/>
<organism evidence="1 2">
    <name type="scientific">Pandoravirus salinus</name>
    <dbReference type="NCBI Taxonomy" id="1349410"/>
    <lineage>
        <taxon>Viruses</taxon>
        <taxon>Pandoravirus</taxon>
    </lineage>
</organism>
<sequence length="195" mass="20855">MITLELAKAIPKNGRTMGSRFVWLRKDGSQRDVGTILCALRDIETSGPYASLATVDPESGRPVSRAVAIDAHPASASDFAVARIVSRTDTRKVDHVSVRHATACLTYMSTAHKAYFTLTGNVTCRDCVVDTSSGDNTKVGALATPSSVNQQHFAADPLRSIIEIDVDTIELVSHGHGLSTDVDGRQPIVLLRSPA</sequence>
<dbReference type="Proteomes" id="UP000204584">
    <property type="component" value="Segment"/>
</dbReference>
<name>A0A291AU18_9VIRU</name>
<dbReference type="RefSeq" id="YP_009430117.1">
    <property type="nucleotide sequence ID" value="NC_022098.1"/>
</dbReference>
<reference evidence="1 2" key="1">
    <citation type="journal article" date="2013" name="Science">
        <title>Pandoraviruses: amoeba viruses with genomes up to 2.5 Mb reaching that of parasitic eukaryotes.</title>
        <authorList>
            <person name="Philippe N."/>
            <person name="Legendre M."/>
            <person name="Doutre G."/>
            <person name="Coute Y."/>
            <person name="Poirot O."/>
            <person name="Lescot M."/>
            <person name="Arslan D."/>
            <person name="Seltzer V."/>
            <person name="Bertaux L."/>
            <person name="Bruley C."/>
            <person name="Garin J."/>
            <person name="Claverie J.M."/>
            <person name="Abergel C."/>
        </authorList>
    </citation>
    <scope>NUCLEOTIDE SEQUENCE [LARGE SCALE GENOMIC DNA]</scope>
</reference>
<dbReference type="KEGG" id="vg:34568365"/>